<feature type="compositionally biased region" description="Low complexity" evidence="1">
    <location>
        <begin position="667"/>
        <end position="677"/>
    </location>
</feature>
<evidence type="ECO:0000313" key="3">
    <source>
        <dbReference type="EMBL" id="KAG2497742.1"/>
    </source>
</evidence>
<feature type="compositionally biased region" description="Low complexity" evidence="1">
    <location>
        <begin position="691"/>
        <end position="721"/>
    </location>
</feature>
<dbReference type="Pfam" id="PF00856">
    <property type="entry name" value="SET"/>
    <property type="match status" value="1"/>
</dbReference>
<feature type="region of interest" description="Disordered" evidence="1">
    <location>
        <begin position="337"/>
        <end position="365"/>
    </location>
</feature>
<organism evidence="3 4">
    <name type="scientific">Edaphochlamys debaryana</name>
    <dbReference type="NCBI Taxonomy" id="47281"/>
    <lineage>
        <taxon>Eukaryota</taxon>
        <taxon>Viridiplantae</taxon>
        <taxon>Chlorophyta</taxon>
        <taxon>core chlorophytes</taxon>
        <taxon>Chlorophyceae</taxon>
        <taxon>CS clade</taxon>
        <taxon>Chlamydomonadales</taxon>
        <taxon>Chlamydomonadales incertae sedis</taxon>
        <taxon>Edaphochlamys</taxon>
    </lineage>
</organism>
<dbReference type="OrthoDB" id="38008at2759"/>
<dbReference type="InterPro" id="IPR001214">
    <property type="entry name" value="SET_dom"/>
</dbReference>
<dbReference type="CDD" id="cd10527">
    <property type="entry name" value="SET_LSMT"/>
    <property type="match status" value="1"/>
</dbReference>
<dbReference type="Proteomes" id="UP000612055">
    <property type="component" value="Unassembled WGS sequence"/>
</dbReference>
<comment type="caution">
    <text evidence="3">The sequence shown here is derived from an EMBL/GenBank/DDBJ whole genome shotgun (WGS) entry which is preliminary data.</text>
</comment>
<feature type="compositionally biased region" description="Low complexity" evidence="1">
    <location>
        <begin position="62"/>
        <end position="73"/>
    </location>
</feature>
<name>A0A836C3F0_9CHLO</name>
<evidence type="ECO:0000259" key="2">
    <source>
        <dbReference type="PROSITE" id="PS50280"/>
    </source>
</evidence>
<dbReference type="PANTHER" id="PTHR13271">
    <property type="entry name" value="UNCHARACTERIZED PUTATIVE METHYLTRANSFERASE"/>
    <property type="match status" value="1"/>
</dbReference>
<dbReference type="InterPro" id="IPR050600">
    <property type="entry name" value="SETD3_SETD6_MTase"/>
</dbReference>
<dbReference type="AlphaFoldDB" id="A0A836C3F0"/>
<sequence length="861" mass="87535">MVSSADAGGRPRRRSGTADSASSAGGGSPSAAFAFASASASTTAGSGGSGPPGPTHIHTHTHTAPSAAAASPMASSRGHAVSAAGAAAVAGVADSEGRFVWAVRMHGGAGGGELFRSAGPRASPELPLEVARREQRQVLDTLADAFDVDTLATLGFHDPGDIRGLVATEPSRVTALCTVPVSSTLAVLVADDGDTLSIVAPPEMPPNVKRAIELVAGLVKETQDYQLLILAVLLLWARKYGSEAWQRYCDALLPPHAELSCLLTYAPGELPQLQLPHLVEEAARQHDWARWVHSQWTSSASGALRRLGLAEGPEDTAWALAVVRSRAVEFPLGLAAAAPSSSSSGNGSGSSSASGSGTAALGSGAGGDGGAVRGPVLCVLAPVLDLANHSPDPNCVLQLTTDRSKVVLLPRRPVAAGEPLTVDYGYNRSNLDLMVDYGFVTPANPRDGYVDLPGCDKLPPLEVRRLEAAAAALRRRWRRASQGRDWAAAGDGGGRDAERDAEMEVEVEVEGSGGELVLAGGGADTATAGGQADGDGEAARRERRLRAAVALLSPRSSLSPGAPGTYSTPATQRIVGGLWHKLVRHCMGSLPTNLDTDRILLYDIEAGRVSGSAAGIPFELDPGAPKELEEEAEPAPARTPSDPDPEPEAKPASDPHPAPAADPKPAPVAAAAAAAKKAPARKPPPVKRRSLAAAVAEAEARTSAAMAAARAKAAAGKEAAPGGSGAETKAGTESTPAPEPPATSLGSGSEAESAPSPSPAPAPPHAASSALAADPSSQPQPTAASPSPSPASSPPQPPCETSASAPDAPPDSSTPPRPPPPAPERCRSGRRVGRLYAAVVARMEHKELLAVAEELLLEYAR</sequence>
<dbReference type="InterPro" id="IPR046341">
    <property type="entry name" value="SET_dom_sf"/>
</dbReference>
<dbReference type="SUPFAM" id="SSF82199">
    <property type="entry name" value="SET domain"/>
    <property type="match status" value="1"/>
</dbReference>
<feature type="domain" description="SET" evidence="2">
    <location>
        <begin position="146"/>
        <end position="425"/>
    </location>
</feature>
<gene>
    <name evidence="3" type="ORF">HYH03_004475</name>
</gene>
<accession>A0A836C3F0</accession>
<feature type="compositionally biased region" description="Pro residues" evidence="1">
    <location>
        <begin position="807"/>
        <end position="823"/>
    </location>
</feature>
<dbReference type="PROSITE" id="PS50280">
    <property type="entry name" value="SET"/>
    <property type="match status" value="1"/>
</dbReference>
<proteinExistence type="predicted"/>
<evidence type="ECO:0000313" key="4">
    <source>
        <dbReference type="Proteomes" id="UP000612055"/>
    </source>
</evidence>
<feature type="compositionally biased region" description="Pro residues" evidence="1">
    <location>
        <begin position="787"/>
        <end position="798"/>
    </location>
</feature>
<reference evidence="3" key="1">
    <citation type="journal article" date="2020" name="bioRxiv">
        <title>Comparative genomics of Chlamydomonas.</title>
        <authorList>
            <person name="Craig R.J."/>
            <person name="Hasan A.R."/>
            <person name="Ness R.W."/>
            <person name="Keightley P.D."/>
        </authorList>
    </citation>
    <scope>NUCLEOTIDE SEQUENCE</scope>
    <source>
        <strain evidence="3">CCAP 11/70</strain>
    </source>
</reference>
<feature type="region of interest" description="Disordered" evidence="1">
    <location>
        <begin position="613"/>
        <end position="831"/>
    </location>
</feature>
<dbReference type="Gene3D" id="3.90.1410.10">
    <property type="entry name" value="set domain protein methyltransferase, domain 1"/>
    <property type="match status" value="1"/>
</dbReference>
<dbReference type="PANTHER" id="PTHR13271:SF154">
    <property type="entry name" value="GRIP DOMAIN-CONTAINING PROTEIN"/>
    <property type="match status" value="1"/>
</dbReference>
<dbReference type="GO" id="GO:0016279">
    <property type="term" value="F:protein-lysine N-methyltransferase activity"/>
    <property type="evidence" value="ECO:0007669"/>
    <property type="project" value="TreeGrafter"/>
</dbReference>
<feature type="compositionally biased region" description="Basic residues" evidence="1">
    <location>
        <begin position="678"/>
        <end position="690"/>
    </location>
</feature>
<dbReference type="EMBL" id="JAEHOE010000013">
    <property type="protein sequence ID" value="KAG2497742.1"/>
    <property type="molecule type" value="Genomic_DNA"/>
</dbReference>
<feature type="region of interest" description="Disordered" evidence="1">
    <location>
        <begin position="1"/>
        <end position="73"/>
    </location>
</feature>
<keyword evidence="4" id="KW-1185">Reference proteome</keyword>
<feature type="compositionally biased region" description="Low complexity" evidence="1">
    <location>
        <begin position="765"/>
        <end position="786"/>
    </location>
</feature>
<feature type="compositionally biased region" description="Low complexity" evidence="1">
    <location>
        <begin position="337"/>
        <end position="362"/>
    </location>
</feature>
<protein>
    <recommendedName>
        <fullName evidence="2">SET domain-containing protein</fullName>
    </recommendedName>
</protein>
<feature type="compositionally biased region" description="Low complexity" evidence="1">
    <location>
        <begin position="17"/>
        <end position="44"/>
    </location>
</feature>
<feature type="compositionally biased region" description="Pro residues" evidence="1">
    <location>
        <begin position="654"/>
        <end position="666"/>
    </location>
</feature>
<evidence type="ECO:0000256" key="1">
    <source>
        <dbReference type="SAM" id="MobiDB-lite"/>
    </source>
</evidence>
<feature type="compositionally biased region" description="Low complexity" evidence="1">
    <location>
        <begin position="732"/>
        <end position="755"/>
    </location>
</feature>